<dbReference type="Proteomes" id="UP000735302">
    <property type="component" value="Unassembled WGS sequence"/>
</dbReference>
<accession>A0AAV4A901</accession>
<organism evidence="1 2">
    <name type="scientific">Plakobranchus ocellatus</name>
    <dbReference type="NCBI Taxonomy" id="259542"/>
    <lineage>
        <taxon>Eukaryota</taxon>
        <taxon>Metazoa</taxon>
        <taxon>Spiralia</taxon>
        <taxon>Lophotrochozoa</taxon>
        <taxon>Mollusca</taxon>
        <taxon>Gastropoda</taxon>
        <taxon>Heterobranchia</taxon>
        <taxon>Euthyneura</taxon>
        <taxon>Panpulmonata</taxon>
        <taxon>Sacoglossa</taxon>
        <taxon>Placobranchoidea</taxon>
        <taxon>Plakobranchidae</taxon>
        <taxon>Plakobranchus</taxon>
    </lineage>
</organism>
<gene>
    <name evidence="1" type="ORF">PoB_002921900</name>
</gene>
<name>A0AAV4A901_9GAST</name>
<protein>
    <submittedName>
        <fullName evidence="1">Uncharacterized protein</fullName>
    </submittedName>
</protein>
<proteinExistence type="predicted"/>
<comment type="caution">
    <text evidence="1">The sequence shown here is derived from an EMBL/GenBank/DDBJ whole genome shotgun (WGS) entry which is preliminary data.</text>
</comment>
<evidence type="ECO:0000313" key="2">
    <source>
        <dbReference type="Proteomes" id="UP000735302"/>
    </source>
</evidence>
<dbReference type="AlphaFoldDB" id="A0AAV4A901"/>
<evidence type="ECO:0000313" key="1">
    <source>
        <dbReference type="EMBL" id="GFO02714.1"/>
    </source>
</evidence>
<sequence>MRKIPVSFLKKGKFSAFSGASELENFGFLCKADPQEGDLRLSRSQAPLVGLEPATEGSLQISGRARYPVCRTGKAWHPFDSPRNIQQRLFFYLTQPFYEHID</sequence>
<keyword evidence="2" id="KW-1185">Reference proteome</keyword>
<reference evidence="1 2" key="1">
    <citation type="journal article" date="2021" name="Elife">
        <title>Chloroplast acquisition without the gene transfer in kleptoplastic sea slugs, Plakobranchus ocellatus.</title>
        <authorList>
            <person name="Maeda T."/>
            <person name="Takahashi S."/>
            <person name="Yoshida T."/>
            <person name="Shimamura S."/>
            <person name="Takaki Y."/>
            <person name="Nagai Y."/>
            <person name="Toyoda A."/>
            <person name="Suzuki Y."/>
            <person name="Arimoto A."/>
            <person name="Ishii H."/>
            <person name="Satoh N."/>
            <person name="Nishiyama T."/>
            <person name="Hasebe M."/>
            <person name="Maruyama T."/>
            <person name="Minagawa J."/>
            <person name="Obokata J."/>
            <person name="Shigenobu S."/>
        </authorList>
    </citation>
    <scope>NUCLEOTIDE SEQUENCE [LARGE SCALE GENOMIC DNA]</scope>
</reference>
<dbReference type="EMBL" id="BLXT01003625">
    <property type="protein sequence ID" value="GFO02714.1"/>
    <property type="molecule type" value="Genomic_DNA"/>
</dbReference>